<dbReference type="InterPro" id="IPR010998">
    <property type="entry name" value="Integrase_recombinase_N"/>
</dbReference>
<sequence>MASAANKTTKITTYLDHLSGTVPASTYHSHKRDLTVYRCWCEKHGIAPEHARDEQVACFVEDCLISSNHSVDTVYGRLCTVANYLAVATGDDPELVKVQIASELNMGAAPEVDTLKNRIWHPINEGRCLDETTRETVEALFDHLRQRRFGSRTHVFAEILADTMSPVGPVQRINLSNIDLDKSVVEVELSDQFLASQAGLVTERSVEISATTSEPLKIYLDYERKASHENGRRPLFTSSRGRSSSCTLRRSVKKESETAITYSPHSANVQQESSGDQNRSPEHYSVTPSDIRWCAIADLVN</sequence>
<dbReference type="SUPFAM" id="SSF56349">
    <property type="entry name" value="DNA breaking-rejoining enzymes"/>
    <property type="match status" value="1"/>
</dbReference>
<dbReference type="Proteomes" id="UP000199320">
    <property type="component" value="Unassembled WGS sequence"/>
</dbReference>
<evidence type="ECO:0000313" key="4">
    <source>
        <dbReference type="EMBL" id="SET54713.1"/>
    </source>
</evidence>
<evidence type="ECO:0000256" key="3">
    <source>
        <dbReference type="SAM" id="MobiDB-lite"/>
    </source>
</evidence>
<evidence type="ECO:0000313" key="5">
    <source>
        <dbReference type="Proteomes" id="UP000199320"/>
    </source>
</evidence>
<name>A0A1I0FB19_9EURY</name>
<feature type="region of interest" description="Disordered" evidence="3">
    <location>
        <begin position="230"/>
        <end position="285"/>
    </location>
</feature>
<dbReference type="EMBL" id="FOIC01000008">
    <property type="protein sequence ID" value="SET54713.1"/>
    <property type="molecule type" value="Genomic_DNA"/>
</dbReference>
<dbReference type="STRING" id="392421.SAMN04488694_10850"/>
<protein>
    <recommendedName>
        <fullName evidence="6">Core-binding (CB) domain-containing protein</fullName>
    </recommendedName>
</protein>
<feature type="compositionally biased region" description="Polar residues" evidence="3">
    <location>
        <begin position="258"/>
        <end position="278"/>
    </location>
</feature>
<dbReference type="GO" id="GO:0003677">
    <property type="term" value="F:DNA binding"/>
    <property type="evidence" value="ECO:0007669"/>
    <property type="project" value="UniProtKB-KW"/>
</dbReference>
<keyword evidence="1" id="KW-0238">DNA-binding</keyword>
<reference evidence="5" key="1">
    <citation type="submission" date="2016-10" db="EMBL/GenBank/DDBJ databases">
        <authorList>
            <person name="Varghese N."/>
            <person name="Submissions S."/>
        </authorList>
    </citation>
    <scope>NUCLEOTIDE SEQUENCE [LARGE SCALE GENOMIC DNA]</scope>
    <source>
        <strain evidence="5">CDM_6</strain>
    </source>
</reference>
<dbReference type="InterPro" id="IPR013762">
    <property type="entry name" value="Integrase-like_cat_sf"/>
</dbReference>
<feature type="compositionally biased region" description="Polar residues" evidence="3">
    <location>
        <begin position="236"/>
        <end position="248"/>
    </location>
</feature>
<dbReference type="GO" id="GO:0006310">
    <property type="term" value="P:DNA recombination"/>
    <property type="evidence" value="ECO:0007669"/>
    <property type="project" value="UniProtKB-KW"/>
</dbReference>
<keyword evidence="2" id="KW-0233">DNA recombination</keyword>
<proteinExistence type="predicted"/>
<evidence type="ECO:0008006" key="6">
    <source>
        <dbReference type="Google" id="ProtNLM"/>
    </source>
</evidence>
<dbReference type="Gene3D" id="1.10.150.130">
    <property type="match status" value="1"/>
</dbReference>
<dbReference type="GO" id="GO:0015074">
    <property type="term" value="P:DNA integration"/>
    <property type="evidence" value="ECO:0007669"/>
    <property type="project" value="InterPro"/>
</dbReference>
<accession>A0A1I0FB19</accession>
<gene>
    <name evidence="4" type="ORF">SAMN04488694_10850</name>
</gene>
<keyword evidence="5" id="KW-1185">Reference proteome</keyword>
<organism evidence="4 5">
    <name type="scientific">Natrinema hispanicum</name>
    <dbReference type="NCBI Taxonomy" id="392421"/>
    <lineage>
        <taxon>Archaea</taxon>
        <taxon>Methanobacteriati</taxon>
        <taxon>Methanobacteriota</taxon>
        <taxon>Stenosarchaea group</taxon>
        <taxon>Halobacteria</taxon>
        <taxon>Halobacteriales</taxon>
        <taxon>Natrialbaceae</taxon>
        <taxon>Natrinema</taxon>
    </lineage>
</organism>
<dbReference type="SUPFAM" id="SSF47823">
    <property type="entry name" value="lambda integrase-like, N-terminal domain"/>
    <property type="match status" value="1"/>
</dbReference>
<dbReference type="InterPro" id="IPR011010">
    <property type="entry name" value="DNA_brk_join_enz"/>
</dbReference>
<evidence type="ECO:0000256" key="2">
    <source>
        <dbReference type="ARBA" id="ARBA00023172"/>
    </source>
</evidence>
<dbReference type="AlphaFoldDB" id="A0A1I0FB19"/>
<dbReference type="Gene3D" id="1.10.443.10">
    <property type="entry name" value="Intergrase catalytic core"/>
    <property type="match status" value="1"/>
</dbReference>
<evidence type="ECO:0000256" key="1">
    <source>
        <dbReference type="ARBA" id="ARBA00023125"/>
    </source>
</evidence>